<dbReference type="OrthoDB" id="40579at2759"/>
<feature type="compositionally biased region" description="Basic residues" evidence="7">
    <location>
        <begin position="44"/>
        <end position="56"/>
    </location>
</feature>
<evidence type="ECO:0000259" key="8">
    <source>
        <dbReference type="PROSITE" id="PS50048"/>
    </source>
</evidence>
<feature type="compositionally biased region" description="Low complexity" evidence="7">
    <location>
        <begin position="385"/>
        <end position="394"/>
    </location>
</feature>
<keyword evidence="4" id="KW-0238">DNA-binding</keyword>
<accession>A0A0N1H306</accession>
<dbReference type="PROSITE" id="PS00463">
    <property type="entry name" value="ZN2_CY6_FUNGAL_1"/>
    <property type="match status" value="1"/>
</dbReference>
<dbReference type="GO" id="GO:0008270">
    <property type="term" value="F:zinc ion binding"/>
    <property type="evidence" value="ECO:0007669"/>
    <property type="project" value="InterPro"/>
</dbReference>
<evidence type="ECO:0000256" key="5">
    <source>
        <dbReference type="ARBA" id="ARBA00023163"/>
    </source>
</evidence>
<dbReference type="PANTHER" id="PTHR47660">
    <property type="entry name" value="TRANSCRIPTION FACTOR WITH C2H2 AND ZN(2)-CYS(6) DNA BINDING DOMAIN (EUROFUNG)-RELATED-RELATED"/>
    <property type="match status" value="1"/>
</dbReference>
<feature type="domain" description="Zn(2)-C6 fungal-type" evidence="8">
    <location>
        <begin position="11"/>
        <end position="40"/>
    </location>
</feature>
<evidence type="ECO:0000256" key="7">
    <source>
        <dbReference type="SAM" id="MobiDB-lite"/>
    </source>
</evidence>
<dbReference type="VEuPathDB" id="FungiDB:AB675_7213"/>
<keyword evidence="2" id="KW-0862">Zinc</keyword>
<keyword evidence="3" id="KW-0805">Transcription regulation</keyword>
<dbReference type="EMBL" id="LFJN01000045">
    <property type="protein sequence ID" value="KPI35047.1"/>
    <property type="molecule type" value="Genomic_DNA"/>
</dbReference>
<name>A0A0N1H306_9EURO</name>
<keyword evidence="6" id="KW-0539">Nucleus</keyword>
<keyword evidence="1" id="KW-0479">Metal-binding</keyword>
<proteinExistence type="predicted"/>
<feature type="region of interest" description="Disordered" evidence="7">
    <location>
        <begin position="44"/>
        <end position="67"/>
    </location>
</feature>
<gene>
    <name evidence="9" type="ORF">AB675_7213</name>
</gene>
<evidence type="ECO:0000256" key="1">
    <source>
        <dbReference type="ARBA" id="ARBA00022723"/>
    </source>
</evidence>
<dbReference type="PROSITE" id="PS50048">
    <property type="entry name" value="ZN2_CY6_FUNGAL_2"/>
    <property type="match status" value="1"/>
</dbReference>
<feature type="region of interest" description="Disordered" evidence="7">
    <location>
        <begin position="377"/>
        <end position="396"/>
    </location>
</feature>
<evidence type="ECO:0000256" key="3">
    <source>
        <dbReference type="ARBA" id="ARBA00023015"/>
    </source>
</evidence>
<evidence type="ECO:0000256" key="2">
    <source>
        <dbReference type="ARBA" id="ARBA00022833"/>
    </source>
</evidence>
<keyword evidence="5" id="KW-0804">Transcription</keyword>
<comment type="caution">
    <text evidence="9">The sequence shown here is derived from an EMBL/GenBank/DDBJ whole genome shotgun (WGS) entry which is preliminary data.</text>
</comment>
<dbReference type="RefSeq" id="XP_017995010.1">
    <property type="nucleotide sequence ID" value="XM_018147564.1"/>
</dbReference>
<dbReference type="PANTHER" id="PTHR47660:SF2">
    <property type="entry name" value="TRANSCRIPTION FACTOR WITH C2H2 AND ZN(2)-CYS(6) DNA BINDING DOMAIN (EUROFUNG)"/>
    <property type="match status" value="1"/>
</dbReference>
<evidence type="ECO:0000256" key="4">
    <source>
        <dbReference type="ARBA" id="ARBA00023125"/>
    </source>
</evidence>
<dbReference type="AlphaFoldDB" id="A0A0N1H306"/>
<evidence type="ECO:0000313" key="9">
    <source>
        <dbReference type="EMBL" id="KPI35047.1"/>
    </source>
</evidence>
<dbReference type="Pfam" id="PF00172">
    <property type="entry name" value="Zn_clus"/>
    <property type="match status" value="1"/>
</dbReference>
<dbReference type="GeneID" id="28739444"/>
<sequence length="897" mass="99912">MDSSGERSAIACVACAKAKAKCDKKIPCMRCTGKRIDCITRATRRSSHAATRRSMSRTHSDRPLTTNHGAFHVNTLGQFGVPMPDAPMISPTHMSPQHIPPVPPIPTPFQTNMSMPNMQHPPMPMQQPPFGQPHFDMEQSSVGSGFTHNTPPEAYMPGTPMMPNVSQSDNFAHINHDGFDPYGDAQVLAMNVSQDMMDFGWNINSPQTMFPDQTDQLFGTPNKFMTPNQLHLPLQEGSTAIKSGMENPISTPFPDLHRPRTRPAAAVQPPINTNLPSLGVQELEAVSKLYALWPHFKCNSPSKEYTQQNAPKTAVTYLEGLVHTLERTNADAWNAQINRESLNMPTERGILVEPLAGSPREKLLLITQKFLGRAFKVHENDRSSKQTPSSPSSKDGLLLLPPAEVMQYFMQCYAVRYEPYYPSIPMGRLDPNSMIDSQGLKSAALVILLMVASGAAAAPTADARYIASGLTEACRLSLFEVIEQDVVLSREPLILRAALLFICQAAWSGDKWHMDMSMGQRGTYLTMLRHSGLLDRTDFARGVDDVMADPDSSFQEWREIEAKHRLAHGWITLDQEISLFADETPLISMDKLNTPMPESDAMWHAGTTREWLDLLRASRGDPSYSTPKSLRDFYTSFVNGELNGQTLSPLKLRLLLHPLQVQVCHARQFLTGAQNASMSAWRLRLQEIQPLLQQWYGIIKLSFNGQKGDCWTTCANLIMYHLISLNILSSFTEIERFARRQVDLGSYRESTWLKNHCVDSAPEIYFHCGQVLRLITSMPKPVRPAWWSGAVYRVAMTGWAASMALGGKSSTSASPAEAAQPFAINGVTPEHVCVQRYLTYQEGTPMLKTGSGPLTPLDVPTNIVEYVVDILDDDPSMRMSEGIKHKLKLFVGSWKQT</sequence>
<organism evidence="9 10">
    <name type="scientific">Cyphellophora attinorum</name>
    <dbReference type="NCBI Taxonomy" id="1664694"/>
    <lineage>
        <taxon>Eukaryota</taxon>
        <taxon>Fungi</taxon>
        <taxon>Dikarya</taxon>
        <taxon>Ascomycota</taxon>
        <taxon>Pezizomycotina</taxon>
        <taxon>Eurotiomycetes</taxon>
        <taxon>Chaetothyriomycetidae</taxon>
        <taxon>Chaetothyriales</taxon>
        <taxon>Cyphellophoraceae</taxon>
        <taxon>Cyphellophora</taxon>
    </lineage>
</organism>
<dbReference type="SUPFAM" id="SSF57701">
    <property type="entry name" value="Zn2/Cys6 DNA-binding domain"/>
    <property type="match status" value="1"/>
</dbReference>
<evidence type="ECO:0000256" key="6">
    <source>
        <dbReference type="ARBA" id="ARBA00023242"/>
    </source>
</evidence>
<dbReference type="InterPro" id="IPR001138">
    <property type="entry name" value="Zn2Cys6_DnaBD"/>
</dbReference>
<protein>
    <recommendedName>
        <fullName evidence="8">Zn(2)-C6 fungal-type domain-containing protein</fullName>
    </recommendedName>
</protein>
<dbReference type="Proteomes" id="UP000038010">
    <property type="component" value="Unassembled WGS sequence"/>
</dbReference>
<dbReference type="InterPro" id="IPR036864">
    <property type="entry name" value="Zn2-C6_fun-type_DNA-bd_sf"/>
</dbReference>
<dbReference type="GO" id="GO:0003677">
    <property type="term" value="F:DNA binding"/>
    <property type="evidence" value="ECO:0007669"/>
    <property type="project" value="UniProtKB-KW"/>
</dbReference>
<keyword evidence="10" id="KW-1185">Reference proteome</keyword>
<reference evidence="9 10" key="1">
    <citation type="submission" date="2015-06" db="EMBL/GenBank/DDBJ databases">
        <title>Draft genome of the ant-associated black yeast Phialophora attae CBS 131958.</title>
        <authorList>
            <person name="Moreno L.F."/>
            <person name="Stielow B.J."/>
            <person name="de Hoog S."/>
            <person name="Vicente V.A."/>
            <person name="Weiss V.A."/>
            <person name="de Vries M."/>
            <person name="Cruz L.M."/>
            <person name="Souza E.M."/>
        </authorList>
    </citation>
    <scope>NUCLEOTIDE SEQUENCE [LARGE SCALE GENOMIC DNA]</scope>
    <source>
        <strain evidence="9 10">CBS 131958</strain>
    </source>
</reference>
<evidence type="ECO:0000313" key="10">
    <source>
        <dbReference type="Proteomes" id="UP000038010"/>
    </source>
</evidence>
<dbReference type="STRING" id="1664694.A0A0N1H306"/>
<dbReference type="GO" id="GO:0000981">
    <property type="term" value="F:DNA-binding transcription factor activity, RNA polymerase II-specific"/>
    <property type="evidence" value="ECO:0007669"/>
    <property type="project" value="InterPro"/>
</dbReference>